<dbReference type="OrthoDB" id="413122at2759"/>
<dbReference type="InterPro" id="IPR036397">
    <property type="entry name" value="RNaseH_sf"/>
</dbReference>
<organism evidence="2 3">
    <name type="scientific">Brenthis ino</name>
    <name type="common">lesser marbled fritillary</name>
    <dbReference type="NCBI Taxonomy" id="405034"/>
    <lineage>
        <taxon>Eukaryota</taxon>
        <taxon>Metazoa</taxon>
        <taxon>Ecdysozoa</taxon>
        <taxon>Arthropoda</taxon>
        <taxon>Hexapoda</taxon>
        <taxon>Insecta</taxon>
        <taxon>Pterygota</taxon>
        <taxon>Neoptera</taxon>
        <taxon>Endopterygota</taxon>
        <taxon>Lepidoptera</taxon>
        <taxon>Glossata</taxon>
        <taxon>Ditrysia</taxon>
        <taxon>Papilionoidea</taxon>
        <taxon>Nymphalidae</taxon>
        <taxon>Heliconiinae</taxon>
        <taxon>Argynnini</taxon>
        <taxon>Brenthis</taxon>
    </lineage>
</organism>
<evidence type="ECO:0000313" key="3">
    <source>
        <dbReference type="Proteomes" id="UP000838878"/>
    </source>
</evidence>
<reference evidence="2" key="1">
    <citation type="submission" date="2021-12" db="EMBL/GenBank/DDBJ databases">
        <authorList>
            <person name="Martin H S."/>
        </authorList>
    </citation>
    <scope>NUCLEOTIDE SEQUENCE</scope>
</reference>
<feature type="compositionally biased region" description="Low complexity" evidence="1">
    <location>
        <begin position="23"/>
        <end position="32"/>
    </location>
</feature>
<evidence type="ECO:0000256" key="1">
    <source>
        <dbReference type="SAM" id="MobiDB-lite"/>
    </source>
</evidence>
<evidence type="ECO:0000313" key="2">
    <source>
        <dbReference type="EMBL" id="CAH0730963.1"/>
    </source>
</evidence>
<dbReference type="GO" id="GO:0003676">
    <property type="term" value="F:nucleic acid binding"/>
    <property type="evidence" value="ECO:0007669"/>
    <property type="project" value="InterPro"/>
</dbReference>
<gene>
    <name evidence="2" type="ORF">BINO364_LOCUS15883</name>
</gene>
<accession>A0A8J9VUN2</accession>
<dbReference type="AlphaFoldDB" id="A0A8J9VUN2"/>
<feature type="region of interest" description="Disordered" evidence="1">
    <location>
        <begin position="1"/>
        <end position="32"/>
    </location>
</feature>
<proteinExistence type="predicted"/>
<evidence type="ECO:0008006" key="4">
    <source>
        <dbReference type="Google" id="ProtNLM"/>
    </source>
</evidence>
<dbReference type="InterPro" id="IPR012337">
    <property type="entry name" value="RNaseH-like_sf"/>
</dbReference>
<protein>
    <recommendedName>
        <fullName evidence="4">Integrase catalytic domain-containing protein</fullName>
    </recommendedName>
</protein>
<name>A0A8J9VUN2_9NEOP</name>
<dbReference type="SUPFAM" id="SSF53098">
    <property type="entry name" value="Ribonuclease H-like"/>
    <property type="match status" value="1"/>
</dbReference>
<dbReference type="Gene3D" id="3.30.420.10">
    <property type="entry name" value="Ribonuclease H-like superfamily/Ribonuclease H"/>
    <property type="match status" value="1"/>
</dbReference>
<dbReference type="EMBL" id="OV170229">
    <property type="protein sequence ID" value="CAH0730963.1"/>
    <property type="molecule type" value="Genomic_DNA"/>
</dbReference>
<sequence>MRTLKQRALPAPSPASRINNLNSEATSEASSSAYYPQTNGALERFHAVLRDHLLNKKVTQLVVPLAIMCHNTSLNQSTGFTPHELLFGYKPRLLYTLKDSREFTTNDYLNDLNERLKISRDIA</sequence>
<keyword evidence="3" id="KW-1185">Reference proteome</keyword>
<feature type="non-terminal residue" evidence="2">
    <location>
        <position position="123"/>
    </location>
</feature>
<dbReference type="Proteomes" id="UP000838878">
    <property type="component" value="Chromosome 9"/>
</dbReference>